<dbReference type="Proteomes" id="UP000018883">
    <property type="component" value="Segment"/>
</dbReference>
<gene>
    <name evidence="1" type="ORF">T548_0049</name>
</gene>
<accession>V9VHV7</accession>
<organism evidence="1 2">
    <name type="scientific">Lactococcus phage phiL47</name>
    <dbReference type="NCBI Taxonomy" id="1412875"/>
    <lineage>
        <taxon>Viruses</taxon>
        <taxon>Duplodnaviria</taxon>
        <taxon>Heunggongvirae</taxon>
        <taxon>Uroviricota</taxon>
        <taxon>Caudoviricetes</taxon>
        <taxon>Audreyjarvisvirus</taxon>
        <taxon>Audreyjarvisvirus L47</taxon>
    </lineage>
</organism>
<name>V9VHV7_9CAUD</name>
<keyword evidence="2" id="KW-1185">Reference proteome</keyword>
<dbReference type="EMBL" id="KF926093">
    <property type="protein sequence ID" value="AHC94127.1"/>
    <property type="molecule type" value="Genomic_DNA"/>
</dbReference>
<sequence>MKLNKYAKDRTISWLESMQKDEAFQGQPENEMDFRKLSDDDLIYYFLEWYFTDDDQTALENDEIELLQERKRILKQNI</sequence>
<dbReference type="GeneID" id="18503604"/>
<dbReference type="OrthoDB" id="40311at10239"/>
<proteinExistence type="predicted"/>
<evidence type="ECO:0000313" key="1">
    <source>
        <dbReference type="EMBL" id="AHC94127.1"/>
    </source>
</evidence>
<dbReference type="RefSeq" id="YP_009006927.1">
    <property type="nucleotide sequence ID" value="NC_023574.1"/>
</dbReference>
<protein>
    <submittedName>
        <fullName evidence="1">Uncharacterized protein</fullName>
    </submittedName>
</protein>
<evidence type="ECO:0000313" key="2">
    <source>
        <dbReference type="Proteomes" id="UP000018883"/>
    </source>
</evidence>
<reference evidence="1 2" key="1">
    <citation type="journal article" date="2014" name="Front. Microbiol.">
        <title>Phages of non-dairy lactococci: isolation and characterization of ?L47, a phage infecting the grass isolate Lactococcus lactis ssp. cremoris DPC6860.</title>
        <authorList>
            <person name="Cavanagh D."/>
            <person name="Guinane C.M."/>
            <person name="Neve H."/>
            <person name="Coffey A."/>
            <person name="Ross R.P."/>
            <person name="Fitzgerald G.F."/>
            <person name="McAuliffe O."/>
        </authorList>
    </citation>
    <scope>NUCLEOTIDE SEQUENCE [LARGE SCALE GENOMIC DNA]</scope>
</reference>
<dbReference type="KEGG" id="vg:18503604"/>